<organism evidence="1">
    <name type="scientific">Enterobacter cloacae</name>
    <dbReference type="NCBI Taxonomy" id="550"/>
    <lineage>
        <taxon>Bacteria</taxon>
        <taxon>Pseudomonadati</taxon>
        <taxon>Pseudomonadota</taxon>
        <taxon>Gammaproteobacteria</taxon>
        <taxon>Enterobacterales</taxon>
        <taxon>Enterobacteriaceae</taxon>
        <taxon>Enterobacter</taxon>
        <taxon>Enterobacter cloacae complex</taxon>
    </lineage>
</organism>
<protein>
    <submittedName>
        <fullName evidence="1">Uncharacterized protein</fullName>
    </submittedName>
</protein>
<sequence>MLPDFSVCSPVQENTFNANYAVYYYGSVNGNGQDFTRYVR</sequence>
<evidence type="ECO:0000313" key="1">
    <source>
        <dbReference type="EMBL" id="AKJ19183.1"/>
    </source>
</evidence>
<dbReference type="AlphaFoldDB" id="A0A0G3AZ31"/>
<dbReference type="EMBL" id="KP975077">
    <property type="protein sequence ID" value="AKJ19183.1"/>
    <property type="molecule type" value="Genomic_DNA"/>
</dbReference>
<name>A0A0G3AZ31_ENTCL</name>
<accession>A0A0G3AZ31</accession>
<proteinExistence type="predicted"/>
<reference evidence="1" key="1">
    <citation type="submission" date="2015-03" db="EMBL/GenBank/DDBJ databases">
        <title>Allelic Variants of blaVIM Reside on Diverse Mobile Genetic Elements in Gram-negative Clinical Isolates from the USA.</title>
        <authorList>
            <person name="McGann P."/>
            <person name="Snesrud E."/>
            <person name="Ong A.C."/>
            <person name="Clifford R."/>
            <person name="Kwak Y.I."/>
            <person name="Steele E.D."/>
            <person name="Rabinowitz R."/>
            <person name="Waterman P.E."/>
            <person name="Lesho E."/>
        </authorList>
    </citation>
    <scope>NUCLEOTIDE SEQUENCE</scope>
    <source>
        <strain evidence="1">MRSN17626</strain>
        <plasmid evidence="1">pMRVIM0813</plasmid>
    </source>
</reference>
<geneLocation type="plasmid" evidence="1">
    <name>pMRVIM0813</name>
</geneLocation>
<keyword evidence="1" id="KW-0614">Plasmid</keyword>